<dbReference type="AlphaFoldDB" id="A0A1C1C8L1"/>
<gene>
    <name evidence="1" type="ORF">CLCR_06455</name>
</gene>
<dbReference type="Proteomes" id="UP000094526">
    <property type="component" value="Unassembled WGS sequence"/>
</dbReference>
<evidence type="ECO:0000313" key="1">
    <source>
        <dbReference type="EMBL" id="OCT44846.1"/>
    </source>
</evidence>
<dbReference type="VEuPathDB" id="FungiDB:CLCR_06455"/>
<evidence type="ECO:0000313" key="2">
    <source>
        <dbReference type="Proteomes" id="UP000094526"/>
    </source>
</evidence>
<sequence length="75" mass="8625">MDPASSSSTLVFGRRLRAEAFHQPHVYSDTHDGRFGGDDDPALNDYEWDQPLRRRDLVRTKVKIMSFQRELSAAC</sequence>
<reference evidence="2" key="1">
    <citation type="submission" date="2015-07" db="EMBL/GenBank/DDBJ databases">
        <authorList>
            <person name="Teixeira M.M."/>
            <person name="Souza R.C."/>
            <person name="Almeida L.G."/>
            <person name="Vicente V.A."/>
            <person name="de Hoog S."/>
            <person name="Bocca A.L."/>
            <person name="de Almeida S.R."/>
            <person name="Vasconcelos A.T."/>
            <person name="Felipe M.S."/>
        </authorList>
    </citation>
    <scope>NUCLEOTIDE SEQUENCE [LARGE SCALE GENOMIC DNA]</scope>
    <source>
        <strain evidence="2">KSF</strain>
    </source>
</reference>
<name>A0A1C1C8L1_9EURO</name>
<comment type="caution">
    <text evidence="1">The sequence shown here is derived from an EMBL/GenBank/DDBJ whole genome shotgun (WGS) entry which is preliminary data.</text>
</comment>
<dbReference type="VEuPathDB" id="FungiDB:G647_07518"/>
<keyword evidence="2" id="KW-1185">Reference proteome</keyword>
<protein>
    <submittedName>
        <fullName evidence="1">Uncharacterized protein</fullName>
    </submittedName>
</protein>
<proteinExistence type="predicted"/>
<accession>A0A1C1C8L1</accession>
<dbReference type="EMBL" id="LGRB01000020">
    <property type="protein sequence ID" value="OCT44846.1"/>
    <property type="molecule type" value="Genomic_DNA"/>
</dbReference>
<organism evidence="1 2">
    <name type="scientific">Cladophialophora carrionii</name>
    <dbReference type="NCBI Taxonomy" id="86049"/>
    <lineage>
        <taxon>Eukaryota</taxon>
        <taxon>Fungi</taxon>
        <taxon>Dikarya</taxon>
        <taxon>Ascomycota</taxon>
        <taxon>Pezizomycotina</taxon>
        <taxon>Eurotiomycetes</taxon>
        <taxon>Chaetothyriomycetidae</taxon>
        <taxon>Chaetothyriales</taxon>
        <taxon>Herpotrichiellaceae</taxon>
        <taxon>Cladophialophora</taxon>
    </lineage>
</organism>